<keyword evidence="3 12" id="KW-0812">Transmembrane</keyword>
<name>A0ABD2BNL2_VESSQ</name>
<sequence length="852" mass="95250">MILGLFGIPLVLVVFGLQIYTAALLGKSWIIATNLDPLIFRKNRYPLAAVTELTLGPRARTIVTFLLDLTIFGCGIPNLLVASQNLQMFGVRISDERFDLSFCYWLLLVGMLLCPFMWLGSPRDMKWLVMFSCGTIIFTAILIWWCIINDDRTIDHLPIPTSPTWDKFISGYGMLAFLFDVHPTLMTIQVDMHNPRDINKAIIFSFIVSMLLFGITTGLAMWKYGGNVTANILQNVPTGFAINSAILLAALQLCLSSALGHSALFQHLEDKFQIERSFGWKRCAIRSAIVFFGVVIGESVPRFDIVMALIGGSLTGPLVFVLPPLMHARAVSLKDRANHVSTPEIYSAAERRLNMSDVNLDPRIHSRSVYDGFLGVPKSIPYQYSYVYYYDMENDIDERLEENEIDHEENYSNLITLNEFSLMKRDCQEEAILIDASQPSLKNRRRRIHLAQAPSKSPILCDLKKTMNWFSYFIVVSFFNKKNTYATEASFETKPFRLHKLDSGPSNHVTVTKSEALAIYKDLHTIRRLETSAGNLYKEKIVRGFCHLYSGQEACAVGMKAALRPQDAVITAYRAHGWTYLMGIEPLGVLAELTGRQGGNAKGKGGSMHMYAKNFYGGNGIVGAQVPLGVGIAFAQKYLNTGGVCLSLYGDGAANQGQVFEVYNMAKLWDIPCIFICENNGYGMGTSVERASASTDYYTRGDYVPGIWVDGMDVLAVREATRFAIEHCTSGKGPIVMETATYRYSGHSMSDPGTSYRTRDEIQEVRQTRDPLTSFKERILTTNLATAEELKAIESEIRKQIDDAVKIAKTDKEIPLSELTADIYANPANNEIRNVTPFKPLSHIRLSTPINL</sequence>
<dbReference type="PANTHER" id="PTHR11516">
    <property type="entry name" value="PYRUVATE DEHYDROGENASE E1 COMPONENT, ALPHA SUBUNIT BACTERIAL AND ORGANELLAR"/>
    <property type="match status" value="1"/>
</dbReference>
<evidence type="ECO:0000256" key="4">
    <source>
        <dbReference type="ARBA" id="ARBA00022946"/>
    </source>
</evidence>
<gene>
    <name evidence="15" type="ORF">V1478_004069</name>
</gene>
<reference evidence="15 16" key="1">
    <citation type="journal article" date="2024" name="Ann. Entomol. Soc. Am.">
        <title>Genomic analyses of the southern and eastern yellowjacket wasps (Hymenoptera: Vespidae) reveal evolutionary signatures of social life.</title>
        <authorList>
            <person name="Catto M.A."/>
            <person name="Caine P.B."/>
            <person name="Orr S.E."/>
            <person name="Hunt B.G."/>
            <person name="Goodisman M.A.D."/>
        </authorList>
    </citation>
    <scope>NUCLEOTIDE SEQUENCE [LARGE SCALE GENOMIC DNA]</scope>
    <source>
        <strain evidence="15">233</strain>
        <tissue evidence="15">Head and thorax</tissue>
    </source>
</reference>
<evidence type="ECO:0000313" key="16">
    <source>
        <dbReference type="Proteomes" id="UP001607302"/>
    </source>
</evidence>
<keyword evidence="7 11" id="KW-0786">Thiamine pyrophosphate</keyword>
<proteinExistence type="predicted"/>
<evidence type="ECO:0000259" key="14">
    <source>
        <dbReference type="Pfam" id="PF01490"/>
    </source>
</evidence>
<dbReference type="InterPro" id="IPR050642">
    <property type="entry name" value="PDH_E1_Alpha_Subunit"/>
</dbReference>
<feature type="transmembrane region" description="Helical" evidence="12">
    <location>
        <begin position="242"/>
        <end position="262"/>
    </location>
</feature>
<feature type="transmembrane region" description="Helical" evidence="12">
    <location>
        <begin position="127"/>
        <end position="148"/>
    </location>
</feature>
<dbReference type="Pfam" id="PF00676">
    <property type="entry name" value="E1_dh"/>
    <property type="match status" value="1"/>
</dbReference>
<evidence type="ECO:0000256" key="3">
    <source>
        <dbReference type="ARBA" id="ARBA00022692"/>
    </source>
</evidence>
<keyword evidence="4" id="KW-0809">Transit peptide</keyword>
<evidence type="ECO:0000256" key="5">
    <source>
        <dbReference type="ARBA" id="ARBA00022989"/>
    </source>
</evidence>
<feature type="domain" description="Amino acid transporter transmembrane" evidence="14">
    <location>
        <begin position="4"/>
        <end position="334"/>
    </location>
</feature>
<evidence type="ECO:0000256" key="7">
    <source>
        <dbReference type="ARBA" id="ARBA00023052"/>
    </source>
</evidence>
<dbReference type="NCBIfam" id="TIGR03182">
    <property type="entry name" value="PDH_E1_alph_y"/>
    <property type="match status" value="1"/>
</dbReference>
<evidence type="ECO:0000259" key="13">
    <source>
        <dbReference type="Pfam" id="PF00676"/>
    </source>
</evidence>
<dbReference type="FunFam" id="3.40.50.970:FF:000013">
    <property type="entry name" value="Pyruvate dehydrogenase E1 component subunit alpha"/>
    <property type="match status" value="1"/>
</dbReference>
<accession>A0ABD2BNL2</accession>
<keyword evidence="6 11" id="KW-0560">Oxidoreductase</keyword>
<evidence type="ECO:0000256" key="10">
    <source>
        <dbReference type="ARBA" id="ARBA00051231"/>
    </source>
</evidence>
<feature type="transmembrane region" description="Helical" evidence="12">
    <location>
        <begin position="306"/>
        <end position="326"/>
    </location>
</feature>
<dbReference type="InterPro" id="IPR013057">
    <property type="entry name" value="AA_transpt_TM"/>
</dbReference>
<keyword evidence="5 12" id="KW-1133">Transmembrane helix</keyword>
<dbReference type="EMBL" id="JAUDFV010000074">
    <property type="protein sequence ID" value="KAL2734371.1"/>
    <property type="molecule type" value="Genomic_DNA"/>
</dbReference>
<dbReference type="Gene3D" id="3.40.50.970">
    <property type="match status" value="1"/>
</dbReference>
<dbReference type="InterPro" id="IPR017597">
    <property type="entry name" value="Pyrv_DH_E1_asu_subgrp-y"/>
</dbReference>
<feature type="domain" description="Dehydrogenase E1 component" evidence="13">
    <location>
        <begin position="522"/>
        <end position="814"/>
    </location>
</feature>
<dbReference type="InterPro" id="IPR029061">
    <property type="entry name" value="THDP-binding"/>
</dbReference>
<keyword evidence="9 11" id="KW-0670">Pyruvate</keyword>
<dbReference type="GO" id="GO:0016020">
    <property type="term" value="C:membrane"/>
    <property type="evidence" value="ECO:0007669"/>
    <property type="project" value="UniProtKB-SubCell"/>
</dbReference>
<organism evidence="15 16">
    <name type="scientific">Vespula squamosa</name>
    <name type="common">Southern yellow jacket</name>
    <name type="synonym">Wasp</name>
    <dbReference type="NCBI Taxonomy" id="30214"/>
    <lineage>
        <taxon>Eukaryota</taxon>
        <taxon>Metazoa</taxon>
        <taxon>Ecdysozoa</taxon>
        <taxon>Arthropoda</taxon>
        <taxon>Hexapoda</taxon>
        <taxon>Insecta</taxon>
        <taxon>Pterygota</taxon>
        <taxon>Neoptera</taxon>
        <taxon>Endopterygota</taxon>
        <taxon>Hymenoptera</taxon>
        <taxon>Apocrita</taxon>
        <taxon>Aculeata</taxon>
        <taxon>Vespoidea</taxon>
        <taxon>Vespidae</taxon>
        <taxon>Vespinae</taxon>
        <taxon>Vespula</taxon>
    </lineage>
</organism>
<keyword evidence="16" id="KW-1185">Reference proteome</keyword>
<evidence type="ECO:0000313" key="15">
    <source>
        <dbReference type="EMBL" id="KAL2734371.1"/>
    </source>
</evidence>
<evidence type="ECO:0000256" key="9">
    <source>
        <dbReference type="ARBA" id="ARBA00023317"/>
    </source>
</evidence>
<feature type="transmembrane region" description="Helical" evidence="12">
    <location>
        <begin position="168"/>
        <end position="190"/>
    </location>
</feature>
<dbReference type="CDD" id="cd02000">
    <property type="entry name" value="TPP_E1_PDC_ADC_BCADC"/>
    <property type="match status" value="1"/>
</dbReference>
<dbReference type="Pfam" id="PF01490">
    <property type="entry name" value="Aa_trans"/>
    <property type="match status" value="1"/>
</dbReference>
<dbReference type="GO" id="GO:0004739">
    <property type="term" value="F:pyruvate dehydrogenase (acetyl-transferring) activity"/>
    <property type="evidence" value="ECO:0007669"/>
    <property type="project" value="UniProtKB-UniRule"/>
</dbReference>
<evidence type="ECO:0000256" key="1">
    <source>
        <dbReference type="ARBA" id="ARBA00001964"/>
    </source>
</evidence>
<keyword evidence="8 12" id="KW-0472">Membrane</keyword>
<feature type="transmembrane region" description="Helical" evidence="12">
    <location>
        <begin position="6"/>
        <end position="25"/>
    </location>
</feature>
<evidence type="ECO:0000256" key="6">
    <source>
        <dbReference type="ARBA" id="ARBA00023002"/>
    </source>
</evidence>
<comment type="subcellular location">
    <subcellularLocation>
        <location evidence="2">Membrane</location>
    </subcellularLocation>
</comment>
<evidence type="ECO:0000256" key="8">
    <source>
        <dbReference type="ARBA" id="ARBA00023136"/>
    </source>
</evidence>
<dbReference type="PANTHER" id="PTHR11516:SF60">
    <property type="entry name" value="PYRUVATE DEHYDROGENASE E1 COMPONENT SUBUNIT ALPHA"/>
    <property type="match status" value="1"/>
</dbReference>
<feature type="transmembrane region" description="Helical" evidence="12">
    <location>
        <begin position="202"/>
        <end position="222"/>
    </location>
</feature>
<dbReference type="InterPro" id="IPR001017">
    <property type="entry name" value="DH_E1"/>
</dbReference>
<evidence type="ECO:0000256" key="2">
    <source>
        <dbReference type="ARBA" id="ARBA00004370"/>
    </source>
</evidence>
<comment type="catalytic activity">
    <reaction evidence="10 11">
        <text>N(6)-[(R)-lipoyl]-L-lysyl-[protein] + pyruvate + H(+) = N(6)-[(R)-S(8)-acetyldihydrolipoyl]-L-lysyl-[protein] + CO2</text>
        <dbReference type="Rhea" id="RHEA:19189"/>
        <dbReference type="Rhea" id="RHEA-COMP:10474"/>
        <dbReference type="Rhea" id="RHEA-COMP:10478"/>
        <dbReference type="ChEBI" id="CHEBI:15361"/>
        <dbReference type="ChEBI" id="CHEBI:15378"/>
        <dbReference type="ChEBI" id="CHEBI:16526"/>
        <dbReference type="ChEBI" id="CHEBI:83099"/>
        <dbReference type="ChEBI" id="CHEBI:83111"/>
        <dbReference type="EC" id="1.2.4.1"/>
    </reaction>
</comment>
<dbReference type="EC" id="1.2.4.1" evidence="11"/>
<dbReference type="AlphaFoldDB" id="A0ABD2BNL2"/>
<evidence type="ECO:0000256" key="11">
    <source>
        <dbReference type="RuleBase" id="RU361139"/>
    </source>
</evidence>
<dbReference type="Proteomes" id="UP001607302">
    <property type="component" value="Unassembled WGS sequence"/>
</dbReference>
<protein>
    <recommendedName>
        <fullName evidence="11">Pyruvate dehydrogenase E1 component subunit alpha</fullName>
        <ecNumber evidence="11">1.2.4.1</ecNumber>
    </recommendedName>
</protein>
<feature type="transmembrane region" description="Helical" evidence="12">
    <location>
        <begin position="62"/>
        <end position="82"/>
    </location>
</feature>
<comment type="cofactor">
    <cofactor evidence="1 11">
        <name>thiamine diphosphate</name>
        <dbReference type="ChEBI" id="CHEBI:58937"/>
    </cofactor>
</comment>
<dbReference type="SUPFAM" id="SSF52518">
    <property type="entry name" value="Thiamin diphosphate-binding fold (THDP-binding)"/>
    <property type="match status" value="1"/>
</dbReference>
<comment type="function">
    <text evidence="11">The pyruvate dehydrogenase complex catalyzes the overall conversion of pyruvate to acetyl-CoA and CO(2).</text>
</comment>
<feature type="transmembrane region" description="Helical" evidence="12">
    <location>
        <begin position="102"/>
        <end position="120"/>
    </location>
</feature>
<evidence type="ECO:0000256" key="12">
    <source>
        <dbReference type="SAM" id="Phobius"/>
    </source>
</evidence>
<comment type="caution">
    <text evidence="15">The sequence shown here is derived from an EMBL/GenBank/DDBJ whole genome shotgun (WGS) entry which is preliminary data.</text>
</comment>